<dbReference type="EMBL" id="CP109495">
    <property type="protein sequence ID" value="WUX56873.1"/>
    <property type="molecule type" value="Genomic_DNA"/>
</dbReference>
<gene>
    <name evidence="3" type="ORF">OG442_38020</name>
</gene>
<keyword evidence="2" id="KW-1133">Transmembrane helix</keyword>
<dbReference type="Proteomes" id="UP001432209">
    <property type="component" value="Chromosome"/>
</dbReference>
<keyword evidence="2" id="KW-0472">Membrane</keyword>
<keyword evidence="2" id="KW-0812">Transmembrane</keyword>
<accession>A0ABZ2AHH3</accession>
<name>A0ABZ2AHH3_STRNV</name>
<evidence type="ECO:0000256" key="2">
    <source>
        <dbReference type="SAM" id="Phobius"/>
    </source>
</evidence>
<evidence type="ECO:0000256" key="1">
    <source>
        <dbReference type="SAM" id="MobiDB-lite"/>
    </source>
</evidence>
<organism evidence="3 4">
    <name type="scientific">Streptomyces niveus</name>
    <name type="common">Streptomyces spheroides</name>
    <dbReference type="NCBI Taxonomy" id="193462"/>
    <lineage>
        <taxon>Bacteria</taxon>
        <taxon>Bacillati</taxon>
        <taxon>Actinomycetota</taxon>
        <taxon>Actinomycetes</taxon>
        <taxon>Kitasatosporales</taxon>
        <taxon>Streptomycetaceae</taxon>
        <taxon>Streptomyces</taxon>
    </lineage>
</organism>
<evidence type="ECO:0000313" key="4">
    <source>
        <dbReference type="Proteomes" id="UP001432209"/>
    </source>
</evidence>
<evidence type="ECO:0008006" key="5">
    <source>
        <dbReference type="Google" id="ProtNLM"/>
    </source>
</evidence>
<keyword evidence="4" id="KW-1185">Reference proteome</keyword>
<reference evidence="3" key="1">
    <citation type="submission" date="2022-10" db="EMBL/GenBank/DDBJ databases">
        <title>The complete genomes of actinobacterial strains from the NBC collection.</title>
        <authorList>
            <person name="Joergensen T.S."/>
            <person name="Alvarez Arevalo M."/>
            <person name="Sterndorff E.B."/>
            <person name="Faurdal D."/>
            <person name="Vuksanovic O."/>
            <person name="Mourched A.-S."/>
            <person name="Charusanti P."/>
            <person name="Shaw S."/>
            <person name="Blin K."/>
            <person name="Weber T."/>
        </authorList>
    </citation>
    <scope>NUCLEOTIDE SEQUENCE</scope>
    <source>
        <strain evidence="3">NBC_01432</strain>
    </source>
</reference>
<evidence type="ECO:0000313" key="3">
    <source>
        <dbReference type="EMBL" id="WUX56873.1"/>
    </source>
</evidence>
<feature type="region of interest" description="Disordered" evidence="1">
    <location>
        <begin position="1"/>
        <end position="37"/>
    </location>
</feature>
<dbReference type="RefSeq" id="WP_329081802.1">
    <property type="nucleotide sequence ID" value="NZ_CP109495.1"/>
</dbReference>
<sequence>MTTRADEGPEFDPDDPLAVLLRPTADPLGPPPRRYETIRRTAARRRLLRAAAGVGLSCAAVALVALPLHLATRPDGPAAPTVPLAPPPPSRSSPAPSPPPSPGLLTPEPERSTGSEDPSIPTARAPGTVPTGSPPSSAPRDVSVEPSPVQRGTERNAPTPGHGPPQPGR</sequence>
<feature type="transmembrane region" description="Helical" evidence="2">
    <location>
        <begin position="47"/>
        <end position="70"/>
    </location>
</feature>
<proteinExistence type="predicted"/>
<feature type="region of interest" description="Disordered" evidence="1">
    <location>
        <begin position="71"/>
        <end position="169"/>
    </location>
</feature>
<protein>
    <recommendedName>
        <fullName evidence="5">Cellulase</fullName>
    </recommendedName>
</protein>
<feature type="compositionally biased region" description="Pro residues" evidence="1">
    <location>
        <begin position="83"/>
        <end position="102"/>
    </location>
</feature>